<dbReference type="Pfam" id="PF20138">
    <property type="entry name" value="DUF6528"/>
    <property type="match status" value="1"/>
</dbReference>
<dbReference type="InterPro" id="IPR011047">
    <property type="entry name" value="Quinoprotein_ADH-like_sf"/>
</dbReference>
<name>A0ABV7JMV0_9SPHI</name>
<feature type="signal peptide" evidence="1">
    <location>
        <begin position="1"/>
        <end position="20"/>
    </location>
</feature>
<reference evidence="3" key="1">
    <citation type="journal article" date="2019" name="Int. J. Syst. Evol. Microbiol.">
        <title>The Global Catalogue of Microorganisms (GCM) 10K type strain sequencing project: providing services to taxonomists for standard genome sequencing and annotation.</title>
        <authorList>
            <consortium name="The Broad Institute Genomics Platform"/>
            <consortium name="The Broad Institute Genome Sequencing Center for Infectious Disease"/>
            <person name="Wu L."/>
            <person name="Ma J."/>
        </authorList>
    </citation>
    <scope>NUCLEOTIDE SEQUENCE [LARGE SCALE GENOMIC DNA]</scope>
    <source>
        <strain evidence="3">KCTC 52416</strain>
    </source>
</reference>
<evidence type="ECO:0000256" key="1">
    <source>
        <dbReference type="SAM" id="SignalP"/>
    </source>
</evidence>
<dbReference type="InterPro" id="IPR045383">
    <property type="entry name" value="DUF6528"/>
</dbReference>
<protein>
    <submittedName>
        <fullName evidence="2">DUF6528 family protein</fullName>
    </submittedName>
</protein>
<evidence type="ECO:0000313" key="2">
    <source>
        <dbReference type="EMBL" id="MFC3199351.1"/>
    </source>
</evidence>
<feature type="chain" id="PRO_5045966258" evidence="1">
    <location>
        <begin position="21"/>
        <end position="303"/>
    </location>
</feature>
<dbReference type="EMBL" id="JBHRTA010000038">
    <property type="protein sequence ID" value="MFC3199351.1"/>
    <property type="molecule type" value="Genomic_DNA"/>
</dbReference>
<proteinExistence type="predicted"/>
<gene>
    <name evidence="2" type="ORF">ACFOET_17140</name>
</gene>
<comment type="caution">
    <text evidence="2">The sequence shown here is derived from an EMBL/GenBank/DDBJ whole genome shotgun (WGS) entry which is preliminary data.</text>
</comment>
<dbReference type="Proteomes" id="UP001595526">
    <property type="component" value="Unassembled WGS sequence"/>
</dbReference>
<evidence type="ECO:0000313" key="3">
    <source>
        <dbReference type="Proteomes" id="UP001595526"/>
    </source>
</evidence>
<sequence length="303" mass="34108">MKRIIIFILGCLLMQGPLFTSGNGPRFTLNAGDLVICGDDKIRVYDGRAARAGESKIRWSWQASEAKGQLPEEYFGMLRSLDECKPVRGNTQLLITSSSGATLLLDIASKRVLFYAKTPMAHSADLLPGGRIAVANSTHPAGNSLELYDERWPEQVLYKDTLYSGHGAVWLADRQELVALGFDSVLVYRQRDWDTDRPYLQRVRTFPLPDEGGHELSATKSGHLLVSTHHHVWLADIQTGEFTPFEPLKDHHNVKSANYDARTGALVYTIAEESWWTRHIYGIAPDFRIVIPDIRTYKVRVVD</sequence>
<dbReference type="SUPFAM" id="SSF50998">
    <property type="entry name" value="Quinoprotein alcohol dehydrogenase-like"/>
    <property type="match status" value="1"/>
</dbReference>
<keyword evidence="1" id="KW-0732">Signal</keyword>
<organism evidence="2 3">
    <name type="scientific">Parapedobacter deserti</name>
    <dbReference type="NCBI Taxonomy" id="1912957"/>
    <lineage>
        <taxon>Bacteria</taxon>
        <taxon>Pseudomonadati</taxon>
        <taxon>Bacteroidota</taxon>
        <taxon>Sphingobacteriia</taxon>
        <taxon>Sphingobacteriales</taxon>
        <taxon>Sphingobacteriaceae</taxon>
        <taxon>Parapedobacter</taxon>
    </lineage>
</organism>
<accession>A0ABV7JMV0</accession>
<dbReference type="RefSeq" id="WP_379024870.1">
    <property type="nucleotide sequence ID" value="NZ_JBHRTA010000038.1"/>
</dbReference>
<keyword evidence="3" id="KW-1185">Reference proteome</keyword>